<dbReference type="PANTHER" id="PTHR40763">
    <property type="entry name" value="MEMBRANE PROTEIN-RELATED"/>
    <property type="match status" value="1"/>
</dbReference>
<sequence>MSGSGRGDPGARASADERERAAGLVRAAVDDGRLAPAQGDARLAGIAAAVHREELRAYTDDLVAVSPPPVEDGPPPATGSESPTSSVSLLRATVRRGAWAPGPEHTVLAFMGGAELDLRHARLDPRGTTVRVYAIMVGVVIVVGPDVEVRCDGRGAMGGFADLSGPPTTPPPFGAPSLHVTGAAIWGGVEIRRRERDLIPPT</sequence>
<gene>
    <name evidence="3" type="ORF">GCM10023200_26990</name>
</gene>
<evidence type="ECO:0000259" key="2">
    <source>
        <dbReference type="Pfam" id="PF08044"/>
    </source>
</evidence>
<dbReference type="Proteomes" id="UP001500928">
    <property type="component" value="Unassembled WGS sequence"/>
</dbReference>
<protein>
    <submittedName>
        <fullName evidence="3">DUF1707 domain-containing protein</fullName>
    </submittedName>
</protein>
<name>A0ABP9B5Q1_9PSEU</name>
<evidence type="ECO:0000256" key="1">
    <source>
        <dbReference type="SAM" id="MobiDB-lite"/>
    </source>
</evidence>
<proteinExistence type="predicted"/>
<feature type="domain" description="DUF1707" evidence="2">
    <location>
        <begin position="12"/>
        <end position="62"/>
    </location>
</feature>
<dbReference type="Pfam" id="PF08044">
    <property type="entry name" value="DUF1707"/>
    <property type="match status" value="1"/>
</dbReference>
<evidence type="ECO:0000313" key="3">
    <source>
        <dbReference type="EMBL" id="GAA4790599.1"/>
    </source>
</evidence>
<feature type="region of interest" description="Disordered" evidence="1">
    <location>
        <begin position="1"/>
        <end position="21"/>
    </location>
</feature>
<accession>A0ABP9B5Q1</accession>
<keyword evidence="4" id="KW-1185">Reference proteome</keyword>
<dbReference type="EMBL" id="BAABHO010000019">
    <property type="protein sequence ID" value="GAA4790599.1"/>
    <property type="molecule type" value="Genomic_DNA"/>
</dbReference>
<dbReference type="RefSeq" id="WP_345415196.1">
    <property type="nucleotide sequence ID" value="NZ_BAABHO010000019.1"/>
</dbReference>
<dbReference type="PANTHER" id="PTHR40763:SF4">
    <property type="entry name" value="DUF1707 DOMAIN-CONTAINING PROTEIN"/>
    <property type="match status" value="1"/>
</dbReference>
<evidence type="ECO:0000313" key="4">
    <source>
        <dbReference type="Proteomes" id="UP001500928"/>
    </source>
</evidence>
<organism evidence="3 4">
    <name type="scientific">Actinomycetospora chlora</name>
    <dbReference type="NCBI Taxonomy" id="663608"/>
    <lineage>
        <taxon>Bacteria</taxon>
        <taxon>Bacillati</taxon>
        <taxon>Actinomycetota</taxon>
        <taxon>Actinomycetes</taxon>
        <taxon>Pseudonocardiales</taxon>
        <taxon>Pseudonocardiaceae</taxon>
        <taxon>Actinomycetospora</taxon>
    </lineage>
</organism>
<dbReference type="InterPro" id="IPR012551">
    <property type="entry name" value="DUF1707_SHOCT-like"/>
</dbReference>
<reference evidence="4" key="1">
    <citation type="journal article" date="2019" name="Int. J. Syst. Evol. Microbiol.">
        <title>The Global Catalogue of Microorganisms (GCM) 10K type strain sequencing project: providing services to taxonomists for standard genome sequencing and annotation.</title>
        <authorList>
            <consortium name="The Broad Institute Genomics Platform"/>
            <consortium name="The Broad Institute Genome Sequencing Center for Infectious Disease"/>
            <person name="Wu L."/>
            <person name="Ma J."/>
        </authorList>
    </citation>
    <scope>NUCLEOTIDE SEQUENCE [LARGE SCALE GENOMIC DNA]</scope>
    <source>
        <strain evidence="4">JCM 17979</strain>
    </source>
</reference>
<comment type="caution">
    <text evidence="3">The sequence shown here is derived from an EMBL/GenBank/DDBJ whole genome shotgun (WGS) entry which is preliminary data.</text>
</comment>
<feature type="compositionally biased region" description="Pro residues" evidence="1">
    <location>
        <begin position="66"/>
        <end position="77"/>
    </location>
</feature>
<feature type="region of interest" description="Disordered" evidence="1">
    <location>
        <begin position="64"/>
        <end position="86"/>
    </location>
</feature>